<proteinExistence type="predicted"/>
<sequence>MDFMGTKPSTSLNDSSLLFTNLRPPSSAGTISGARLNNHTHNFLQHLCRYDDETFVFNVSKDTFTGCRRAEWLFYWARSVSSTENIISSWRSLLESDDIWLQWVDGDEESLRALPSPPACTISSYGWRIASAIISRRLKSQECDRATQLNTTCPQQSVNAPIEIRMAAIAWLARTCTERVMGSKTIPALVLEWWYNMPYWLQNKLPTSTDLTAWQRFSAEMTRENHTCHVERDNQDKWRAWVTVQALLYPSRRLEAMSVSSKGTRCQRCIQSPGRQPKQPVRKIPNHILLLQYIRHVVRGFLQDTVQNYSDEPWIHQFFGGRFRWKMPFTTAVLAQVDDWIQTELISRNDDLKVPLDWIELATASSSELANQQDVLEIENELALMSRDDSSSDSLDIRAWISAIVLSSMTVALGTERSAARAFVQFIQLGDFKFLLDCAPRSPVTNGMISFRDAVQKSGHTCWSTYSADLYSSAYALLSGQKDLSHNVVGCRSKRIQKYYRRVDWHFTERECVSCRDTDILHDLGETIDRGPLRSARSPEDLMEELNDVRDRNGLRLLVEPMTSEDIAALMQRLIGLAQLFEVPYSALPAAAPNSGTEEPQIEHPTSDAEDTDDASSEVTCKQYDKDEDMTGTPPLSPWSAPNPVSRNDETATLITTDGDYATAITREITYGSTLQVFRYSSERESLNAECIPTPKTRSKTDMIEAIKDHLLRLLEANDVQIDKVRGNPKLPWRTLPHILRENGLVFDNWPVGVPQPRDGNGINKVPLKDITAIYETILRKDKTLGIRPVRDSNGRKPLHVLMEDVKPAVRGQDVIVRRNSVSFCLEEGSRTGYGKLKRKRVEEDTVSNI</sequence>
<organism evidence="2 3">
    <name type="scientific">Tetrapyrgos nigripes</name>
    <dbReference type="NCBI Taxonomy" id="182062"/>
    <lineage>
        <taxon>Eukaryota</taxon>
        <taxon>Fungi</taxon>
        <taxon>Dikarya</taxon>
        <taxon>Basidiomycota</taxon>
        <taxon>Agaricomycotina</taxon>
        <taxon>Agaricomycetes</taxon>
        <taxon>Agaricomycetidae</taxon>
        <taxon>Agaricales</taxon>
        <taxon>Marasmiineae</taxon>
        <taxon>Marasmiaceae</taxon>
        <taxon>Tetrapyrgos</taxon>
    </lineage>
</organism>
<keyword evidence="3" id="KW-1185">Reference proteome</keyword>
<dbReference type="EMBL" id="JAACJM010000054">
    <property type="protein sequence ID" value="KAF5356558.1"/>
    <property type="molecule type" value="Genomic_DNA"/>
</dbReference>
<dbReference type="OrthoDB" id="3045208at2759"/>
<dbReference type="AlphaFoldDB" id="A0A8H5LGR0"/>
<evidence type="ECO:0000313" key="2">
    <source>
        <dbReference type="EMBL" id="KAF5356558.1"/>
    </source>
</evidence>
<name>A0A8H5LGR0_9AGAR</name>
<dbReference type="Proteomes" id="UP000559256">
    <property type="component" value="Unassembled WGS sequence"/>
</dbReference>
<gene>
    <name evidence="2" type="ORF">D9758_008230</name>
</gene>
<reference evidence="2 3" key="1">
    <citation type="journal article" date="2020" name="ISME J.">
        <title>Uncovering the hidden diversity of litter-decomposition mechanisms in mushroom-forming fungi.</title>
        <authorList>
            <person name="Floudas D."/>
            <person name="Bentzer J."/>
            <person name="Ahren D."/>
            <person name="Johansson T."/>
            <person name="Persson P."/>
            <person name="Tunlid A."/>
        </authorList>
    </citation>
    <scope>NUCLEOTIDE SEQUENCE [LARGE SCALE GENOMIC DNA]</scope>
    <source>
        <strain evidence="2 3">CBS 291.85</strain>
    </source>
</reference>
<protein>
    <submittedName>
        <fullName evidence="2">Uncharacterized protein</fullName>
    </submittedName>
</protein>
<evidence type="ECO:0000313" key="3">
    <source>
        <dbReference type="Proteomes" id="UP000559256"/>
    </source>
</evidence>
<evidence type="ECO:0000256" key="1">
    <source>
        <dbReference type="SAM" id="MobiDB-lite"/>
    </source>
</evidence>
<comment type="caution">
    <text evidence="2">The sequence shown here is derived from an EMBL/GenBank/DDBJ whole genome shotgun (WGS) entry which is preliminary data.</text>
</comment>
<feature type="region of interest" description="Disordered" evidence="1">
    <location>
        <begin position="591"/>
        <end position="648"/>
    </location>
</feature>
<accession>A0A8H5LGR0</accession>